<evidence type="ECO:0008006" key="6">
    <source>
        <dbReference type="Google" id="ProtNLM"/>
    </source>
</evidence>
<feature type="coiled-coil region" evidence="1">
    <location>
        <begin position="180"/>
        <end position="207"/>
    </location>
</feature>
<feature type="domain" description="DUF668" evidence="2">
    <location>
        <begin position="294"/>
        <end position="380"/>
    </location>
</feature>
<protein>
    <recommendedName>
        <fullName evidence="6">Avr9/Cf-9 rapidly elicited protein 137</fullName>
    </recommendedName>
</protein>
<dbReference type="InterPro" id="IPR021864">
    <property type="entry name" value="DUF3475"/>
</dbReference>
<dbReference type="PANTHER" id="PTHR31371:SF13">
    <property type="entry name" value="OS05G0457600 PROTEIN"/>
    <property type="match status" value="1"/>
</dbReference>
<evidence type="ECO:0000313" key="5">
    <source>
        <dbReference type="Proteomes" id="UP001153555"/>
    </source>
</evidence>
<organism evidence="4 5">
    <name type="scientific">Striga hermonthica</name>
    <name type="common">Purple witchweed</name>
    <name type="synonym">Buchnera hermonthica</name>
    <dbReference type="NCBI Taxonomy" id="68872"/>
    <lineage>
        <taxon>Eukaryota</taxon>
        <taxon>Viridiplantae</taxon>
        <taxon>Streptophyta</taxon>
        <taxon>Embryophyta</taxon>
        <taxon>Tracheophyta</taxon>
        <taxon>Spermatophyta</taxon>
        <taxon>Magnoliopsida</taxon>
        <taxon>eudicotyledons</taxon>
        <taxon>Gunneridae</taxon>
        <taxon>Pentapetalae</taxon>
        <taxon>asterids</taxon>
        <taxon>lamiids</taxon>
        <taxon>Lamiales</taxon>
        <taxon>Orobanchaceae</taxon>
        <taxon>Buchnereae</taxon>
        <taxon>Striga</taxon>
    </lineage>
</organism>
<dbReference type="EMBL" id="CACSLK010027789">
    <property type="protein sequence ID" value="CAA0829815.1"/>
    <property type="molecule type" value="Genomic_DNA"/>
</dbReference>
<sequence>MVGFKGLAWLPEPAHRRFTSNEKKGCSNLGILAFETARIVSRLVSLYRSINDEEISRLRNGVFRSRGVQFLNSDDEEFLLSLTCAEKVEELDRVAAAVACLGKRCDDFGLNRFAVIYTDLKLGIVNLGKSELYGSRAAEKRVRKMEKLASTTSSLHSAADALADLEVSDRKLKQLSPRQLEVMKIDMDDFSKKLENQRKEVLNLKETSLWSQTFDKIVDLMARTVCVVYLRICSVFGPQPMNLRQKIVPHSGPLLTKSKPVMVRFHSQRSIDFPDEDKTGHGPDGVIHLAGPETVGGSGLTTLYANIIILAGKYLGSTSPISQDEREELYRMLPENLRSVLRSKLAKKMKTAENDELLAEGWREAMGEMLDWLGPMARDSVMWLMERNVLEKMRFDGCGKTSSVLLCQTLHFSDREKTEAAIAEVLVGLSCIFRFENRRAGA</sequence>
<keyword evidence="5" id="KW-1185">Reference proteome</keyword>
<dbReference type="Pfam" id="PF11961">
    <property type="entry name" value="DUF3475"/>
    <property type="match status" value="1"/>
</dbReference>
<dbReference type="PANTHER" id="PTHR31371">
    <property type="entry name" value="BNAC09G50660D PROTEIN"/>
    <property type="match status" value="1"/>
</dbReference>
<dbReference type="Proteomes" id="UP001153555">
    <property type="component" value="Unassembled WGS sequence"/>
</dbReference>
<dbReference type="Pfam" id="PF05003">
    <property type="entry name" value="DUF668"/>
    <property type="match status" value="1"/>
</dbReference>
<dbReference type="OrthoDB" id="673374at2759"/>
<reference evidence="4" key="1">
    <citation type="submission" date="2019-12" db="EMBL/GenBank/DDBJ databases">
        <authorList>
            <person name="Scholes J."/>
        </authorList>
    </citation>
    <scope>NUCLEOTIDE SEQUENCE</scope>
</reference>
<keyword evidence="1" id="KW-0175">Coiled coil</keyword>
<dbReference type="GO" id="GO:0045927">
    <property type="term" value="P:positive regulation of growth"/>
    <property type="evidence" value="ECO:0007669"/>
    <property type="project" value="InterPro"/>
</dbReference>
<accession>A0A9N7NGY7</accession>
<comment type="caution">
    <text evidence="4">The sequence shown here is derived from an EMBL/GenBank/DDBJ whole genome shotgun (WGS) entry which is preliminary data.</text>
</comment>
<evidence type="ECO:0000259" key="3">
    <source>
        <dbReference type="Pfam" id="PF11961"/>
    </source>
</evidence>
<evidence type="ECO:0000313" key="4">
    <source>
        <dbReference type="EMBL" id="CAA0829815.1"/>
    </source>
</evidence>
<feature type="domain" description="DUF3475" evidence="3">
    <location>
        <begin position="31"/>
        <end position="87"/>
    </location>
</feature>
<dbReference type="AlphaFoldDB" id="A0A9N7NGY7"/>
<proteinExistence type="predicted"/>
<evidence type="ECO:0000259" key="2">
    <source>
        <dbReference type="Pfam" id="PF05003"/>
    </source>
</evidence>
<gene>
    <name evidence="4" type="ORF">SHERM_25331</name>
</gene>
<evidence type="ECO:0000256" key="1">
    <source>
        <dbReference type="SAM" id="Coils"/>
    </source>
</evidence>
<name>A0A9N7NGY7_STRHE</name>
<dbReference type="InterPro" id="IPR007700">
    <property type="entry name" value="DUF668"/>
</dbReference>